<evidence type="ECO:0000256" key="1">
    <source>
        <dbReference type="SAM" id="Coils"/>
    </source>
</evidence>
<accession>A0ABW3UH09</accession>
<protein>
    <submittedName>
        <fullName evidence="2">Uncharacterized protein</fullName>
    </submittedName>
</protein>
<gene>
    <name evidence="2" type="ORF">ACFQ4B_05395</name>
</gene>
<comment type="caution">
    <text evidence="2">The sequence shown here is derived from an EMBL/GenBank/DDBJ whole genome shotgun (WGS) entry which is preliminary data.</text>
</comment>
<keyword evidence="1" id="KW-0175">Coiled coil</keyword>
<name>A0ABW3UH09_9BACL</name>
<evidence type="ECO:0000313" key="3">
    <source>
        <dbReference type="Proteomes" id="UP001597180"/>
    </source>
</evidence>
<sequence length="93" mass="11293">MFGREVKTYEKVYHIRENRKKPKLKIKRILNYEDSMEWVNRVLFNDGEIYVTPDKIEWGKEQVLNHMIKEAEQQFNAAKSRMDFVTELVQKSK</sequence>
<feature type="coiled-coil region" evidence="1">
    <location>
        <begin position="61"/>
        <end position="88"/>
    </location>
</feature>
<dbReference type="RefSeq" id="WP_345595064.1">
    <property type="nucleotide sequence ID" value="NZ_BAABJG010000055.1"/>
</dbReference>
<evidence type="ECO:0000313" key="2">
    <source>
        <dbReference type="EMBL" id="MFD1219542.1"/>
    </source>
</evidence>
<dbReference type="EMBL" id="JBHTLU010000012">
    <property type="protein sequence ID" value="MFD1219542.1"/>
    <property type="molecule type" value="Genomic_DNA"/>
</dbReference>
<reference evidence="3" key="1">
    <citation type="journal article" date="2019" name="Int. J. Syst. Evol. Microbiol.">
        <title>The Global Catalogue of Microorganisms (GCM) 10K type strain sequencing project: providing services to taxonomists for standard genome sequencing and annotation.</title>
        <authorList>
            <consortium name="The Broad Institute Genomics Platform"/>
            <consortium name="The Broad Institute Genome Sequencing Center for Infectious Disease"/>
            <person name="Wu L."/>
            <person name="Ma J."/>
        </authorList>
    </citation>
    <scope>NUCLEOTIDE SEQUENCE [LARGE SCALE GENOMIC DNA]</scope>
    <source>
        <strain evidence="3">CCUG 53270</strain>
    </source>
</reference>
<proteinExistence type="predicted"/>
<keyword evidence="3" id="KW-1185">Reference proteome</keyword>
<dbReference type="Proteomes" id="UP001597180">
    <property type="component" value="Unassembled WGS sequence"/>
</dbReference>
<organism evidence="2 3">
    <name type="scientific">Paenibacillus vulneris</name>
    <dbReference type="NCBI Taxonomy" id="1133364"/>
    <lineage>
        <taxon>Bacteria</taxon>
        <taxon>Bacillati</taxon>
        <taxon>Bacillota</taxon>
        <taxon>Bacilli</taxon>
        <taxon>Bacillales</taxon>
        <taxon>Paenibacillaceae</taxon>
        <taxon>Paenibacillus</taxon>
    </lineage>
</organism>